<dbReference type="Gene3D" id="3.90.870.10">
    <property type="entry name" value="DHBP synthase"/>
    <property type="match status" value="1"/>
</dbReference>
<dbReference type="Pfam" id="PF01300">
    <property type="entry name" value="Sua5_yciO_yrdC"/>
    <property type="match status" value="1"/>
</dbReference>
<reference evidence="8 9" key="1">
    <citation type="submission" date="2022-11" db="EMBL/GenBank/DDBJ databases">
        <title>Host association and intracellularity evolved multiple times independently in the Rickettsiales.</title>
        <authorList>
            <person name="Castelli M."/>
            <person name="Nardi T."/>
            <person name="Gammuto L."/>
            <person name="Bellinzona G."/>
            <person name="Sabaneyeva E."/>
            <person name="Potekhin A."/>
            <person name="Serra V."/>
            <person name="Petroni G."/>
            <person name="Sassera D."/>
        </authorList>
    </citation>
    <scope>NUCLEOTIDE SEQUENCE [LARGE SCALE GENOMIC DNA]</scope>
    <source>
        <strain evidence="8 9">NDG2</strain>
    </source>
</reference>
<comment type="similarity">
    <text evidence="2">Belongs to the SUA5 family.</text>
</comment>
<dbReference type="EC" id="2.7.7.87" evidence="3"/>
<keyword evidence="4" id="KW-0963">Cytoplasm</keyword>
<dbReference type="NCBIfam" id="TIGR00057">
    <property type="entry name" value="L-threonylcarbamoyladenylate synthase"/>
    <property type="match status" value="1"/>
</dbReference>
<dbReference type="InterPro" id="IPR006070">
    <property type="entry name" value="Sua5-like_dom"/>
</dbReference>
<evidence type="ECO:0000259" key="7">
    <source>
        <dbReference type="PROSITE" id="PS51163"/>
    </source>
</evidence>
<evidence type="ECO:0000256" key="3">
    <source>
        <dbReference type="ARBA" id="ARBA00012584"/>
    </source>
</evidence>
<sequence>MPIIFDKSDLEKIVDAFKAGQVLCLPTDTVYAISCDATNAQAVERIYSIKKRDVNKPLPIFISDMTMAMDYVQLSAKQSLFAAEFWPGPLTIIATKIENSDVSANLTNNDKLAIRIPDNELIQKICTSLNKPIVATSANFSSKPNIISAKGILEEFADKVYGVVKEDEIKHQSNNLIPSTIVEFIDDDALKVVREGKIAKHDLNASFAERNRMRGSR</sequence>
<evidence type="ECO:0000313" key="9">
    <source>
        <dbReference type="Proteomes" id="UP001327219"/>
    </source>
</evidence>
<dbReference type="InterPro" id="IPR017945">
    <property type="entry name" value="DHBP_synth_RibB-like_a/b_dom"/>
</dbReference>
<evidence type="ECO:0000256" key="6">
    <source>
        <dbReference type="ARBA" id="ARBA00048366"/>
    </source>
</evidence>
<evidence type="ECO:0000256" key="4">
    <source>
        <dbReference type="ARBA" id="ARBA00022490"/>
    </source>
</evidence>
<dbReference type="PROSITE" id="PS51163">
    <property type="entry name" value="YRDC"/>
    <property type="match status" value="1"/>
</dbReference>
<feature type="domain" description="YrdC-like" evidence="7">
    <location>
        <begin position="7"/>
        <end position="198"/>
    </location>
</feature>
<evidence type="ECO:0000256" key="1">
    <source>
        <dbReference type="ARBA" id="ARBA00004496"/>
    </source>
</evidence>
<comment type="subcellular location">
    <subcellularLocation>
        <location evidence="1">Cytoplasm</location>
    </subcellularLocation>
</comment>
<evidence type="ECO:0000256" key="5">
    <source>
        <dbReference type="ARBA" id="ARBA00022679"/>
    </source>
</evidence>
<dbReference type="PANTHER" id="PTHR17490">
    <property type="entry name" value="SUA5"/>
    <property type="match status" value="1"/>
</dbReference>
<protein>
    <recommendedName>
        <fullName evidence="3">L-threonylcarbamoyladenylate synthase</fullName>
        <ecNumber evidence="3">2.7.7.87</ecNumber>
    </recommendedName>
</protein>
<gene>
    <name evidence="8" type="ORF">Bandiella_01086</name>
</gene>
<name>A0ABZ0USB1_9RICK</name>
<dbReference type="PANTHER" id="PTHR17490:SF10">
    <property type="entry name" value="THREONYLCARBAMOYL-AMP SYNTHASE"/>
    <property type="match status" value="1"/>
</dbReference>
<dbReference type="SUPFAM" id="SSF55821">
    <property type="entry name" value="YrdC/RibB"/>
    <property type="match status" value="1"/>
</dbReference>
<dbReference type="Proteomes" id="UP001327219">
    <property type="component" value="Chromosome"/>
</dbReference>
<evidence type="ECO:0000313" key="8">
    <source>
        <dbReference type="EMBL" id="WPX96950.1"/>
    </source>
</evidence>
<proteinExistence type="inferred from homology"/>
<dbReference type="InterPro" id="IPR050156">
    <property type="entry name" value="TC-AMP_synthase_SUA5"/>
</dbReference>
<keyword evidence="5" id="KW-0808">Transferase</keyword>
<organism evidence="8 9">
    <name type="scientific">Candidatus Bandiella euplotis</name>
    <dbReference type="NCBI Taxonomy" id="1664265"/>
    <lineage>
        <taxon>Bacteria</taxon>
        <taxon>Pseudomonadati</taxon>
        <taxon>Pseudomonadota</taxon>
        <taxon>Alphaproteobacteria</taxon>
        <taxon>Rickettsiales</taxon>
        <taxon>Candidatus Midichloriaceae</taxon>
        <taxon>Candidatus Bandiella</taxon>
    </lineage>
</organism>
<dbReference type="RefSeq" id="WP_323732621.1">
    <property type="nucleotide sequence ID" value="NZ_CP110820.1"/>
</dbReference>
<accession>A0ABZ0USB1</accession>
<keyword evidence="9" id="KW-1185">Reference proteome</keyword>
<evidence type="ECO:0000256" key="2">
    <source>
        <dbReference type="ARBA" id="ARBA00007663"/>
    </source>
</evidence>
<dbReference type="EMBL" id="CP110820">
    <property type="protein sequence ID" value="WPX96950.1"/>
    <property type="molecule type" value="Genomic_DNA"/>
</dbReference>
<comment type="catalytic activity">
    <reaction evidence="6">
        <text>L-threonine + hydrogencarbonate + ATP = L-threonylcarbamoyladenylate + diphosphate + H2O</text>
        <dbReference type="Rhea" id="RHEA:36407"/>
        <dbReference type="ChEBI" id="CHEBI:15377"/>
        <dbReference type="ChEBI" id="CHEBI:17544"/>
        <dbReference type="ChEBI" id="CHEBI:30616"/>
        <dbReference type="ChEBI" id="CHEBI:33019"/>
        <dbReference type="ChEBI" id="CHEBI:57926"/>
        <dbReference type="ChEBI" id="CHEBI:73682"/>
        <dbReference type="EC" id="2.7.7.87"/>
    </reaction>
</comment>